<comment type="caution">
    <text evidence="1">The sequence shown here is derived from an EMBL/GenBank/DDBJ whole genome shotgun (WGS) entry which is preliminary data.</text>
</comment>
<evidence type="ECO:0000313" key="1">
    <source>
        <dbReference type="EMBL" id="OGM09733.1"/>
    </source>
</evidence>
<evidence type="ECO:0000313" key="2">
    <source>
        <dbReference type="Proteomes" id="UP000176778"/>
    </source>
</evidence>
<dbReference type="EMBL" id="MGFR01000003">
    <property type="protein sequence ID" value="OGM09733.1"/>
    <property type="molecule type" value="Genomic_DNA"/>
</dbReference>
<dbReference type="AlphaFoldDB" id="A0A1F7X4C7"/>
<proteinExistence type="predicted"/>
<gene>
    <name evidence="1" type="ORF">A2Y68_03885</name>
</gene>
<organism evidence="1 2">
    <name type="scientific">Candidatus Woesebacteria bacterium RBG_13_46_13</name>
    <dbReference type="NCBI Taxonomy" id="1802479"/>
    <lineage>
        <taxon>Bacteria</taxon>
        <taxon>Candidatus Woeseibacteriota</taxon>
    </lineage>
</organism>
<protein>
    <recommendedName>
        <fullName evidence="3">POTRA domain-containing protein</fullName>
    </recommendedName>
</protein>
<evidence type="ECO:0008006" key="3">
    <source>
        <dbReference type="Google" id="ProtNLM"/>
    </source>
</evidence>
<name>A0A1F7X4C7_9BACT</name>
<dbReference type="Proteomes" id="UP000176778">
    <property type="component" value="Unassembled WGS sequence"/>
</dbReference>
<reference evidence="1 2" key="1">
    <citation type="journal article" date="2016" name="Nat. Commun.">
        <title>Thousands of microbial genomes shed light on interconnected biogeochemical processes in an aquifer system.</title>
        <authorList>
            <person name="Anantharaman K."/>
            <person name="Brown C.T."/>
            <person name="Hug L.A."/>
            <person name="Sharon I."/>
            <person name="Castelle C.J."/>
            <person name="Probst A.J."/>
            <person name="Thomas B.C."/>
            <person name="Singh A."/>
            <person name="Wilkins M.J."/>
            <person name="Karaoz U."/>
            <person name="Brodie E.L."/>
            <person name="Williams K.H."/>
            <person name="Hubbard S.S."/>
            <person name="Banfield J.F."/>
        </authorList>
    </citation>
    <scope>NUCLEOTIDE SEQUENCE [LARGE SCALE GENOMIC DNA]</scope>
</reference>
<accession>A0A1F7X4C7</accession>
<sequence length="231" mass="25951">MKFLKVVFPIFVLFLIAAAVYFIPGLIKIWELSCESQYGPCNRTVQDEIFSYQGKSLTEVKQGLSEFFKSQPGIKEYLFQFKLPNRLLVNIIEAKAKYAIGSKEKQTFALVDADGVSLRIDSSTNLPVLLTSGNPPNLGEKVNPRELFALELVYRIFSLYQVKEGKLEGEALKVLLPDGIEVVFPLEGDRDELIGALEVILTRLKSGAKDSKIDYASVKKIDLRFKNPVLQ</sequence>
<dbReference type="STRING" id="1802479.A2Y68_03885"/>